<gene>
    <name evidence="1" type="ORF">TNCT_98711</name>
</gene>
<dbReference type="OrthoDB" id="10315713at2759"/>
<dbReference type="EMBL" id="BMAO01037660">
    <property type="protein sequence ID" value="GFR19285.1"/>
    <property type="molecule type" value="Genomic_DNA"/>
</dbReference>
<evidence type="ECO:0000313" key="1">
    <source>
        <dbReference type="EMBL" id="GFR19285.1"/>
    </source>
</evidence>
<dbReference type="Proteomes" id="UP000887116">
    <property type="component" value="Unassembled WGS sequence"/>
</dbReference>
<proteinExistence type="predicted"/>
<comment type="caution">
    <text evidence="1">The sequence shown here is derived from an EMBL/GenBank/DDBJ whole genome shotgun (WGS) entry which is preliminary data.</text>
</comment>
<dbReference type="AlphaFoldDB" id="A0A8X6LRF4"/>
<reference evidence="1" key="1">
    <citation type="submission" date="2020-07" db="EMBL/GenBank/DDBJ databases">
        <title>Multicomponent nature underlies the extraordinary mechanical properties of spider dragline silk.</title>
        <authorList>
            <person name="Kono N."/>
            <person name="Nakamura H."/>
            <person name="Mori M."/>
            <person name="Yoshida Y."/>
            <person name="Ohtoshi R."/>
            <person name="Malay A.D."/>
            <person name="Moran D.A.P."/>
            <person name="Tomita M."/>
            <person name="Numata K."/>
            <person name="Arakawa K."/>
        </authorList>
    </citation>
    <scope>NUCLEOTIDE SEQUENCE</scope>
</reference>
<evidence type="ECO:0000313" key="2">
    <source>
        <dbReference type="Proteomes" id="UP000887116"/>
    </source>
</evidence>
<accession>A0A8X6LRF4</accession>
<organism evidence="1 2">
    <name type="scientific">Trichonephila clavata</name>
    <name type="common">Joro spider</name>
    <name type="synonym">Nephila clavata</name>
    <dbReference type="NCBI Taxonomy" id="2740835"/>
    <lineage>
        <taxon>Eukaryota</taxon>
        <taxon>Metazoa</taxon>
        <taxon>Ecdysozoa</taxon>
        <taxon>Arthropoda</taxon>
        <taxon>Chelicerata</taxon>
        <taxon>Arachnida</taxon>
        <taxon>Araneae</taxon>
        <taxon>Araneomorphae</taxon>
        <taxon>Entelegynae</taxon>
        <taxon>Araneoidea</taxon>
        <taxon>Nephilidae</taxon>
        <taxon>Trichonephila</taxon>
    </lineage>
</organism>
<sequence length="95" mass="10849">MPGQIPLDRCRNRIYFPIDLPAAYSTNVSTSLGHILDFAAGHLLREPWTAAHGFPFRTLRDGCVFYFIYERVTIYGLFKGEKMFPSTAYGGRKNE</sequence>
<protein>
    <submittedName>
        <fullName evidence="1">Uncharacterized protein</fullName>
    </submittedName>
</protein>
<keyword evidence="2" id="KW-1185">Reference proteome</keyword>
<name>A0A8X6LRF4_TRICU</name>